<dbReference type="SMART" id="SM00855">
    <property type="entry name" value="PGAM"/>
    <property type="match status" value="1"/>
</dbReference>
<name>A0A6A5SAM8_9PLEO</name>
<dbReference type="InterPro" id="IPR050275">
    <property type="entry name" value="PGM_Phosphatase"/>
</dbReference>
<protein>
    <submittedName>
        <fullName evidence="3">Phosphoglycerate mutase-like protein</fullName>
    </submittedName>
</protein>
<dbReference type="Pfam" id="PF00300">
    <property type="entry name" value="His_Phos_1"/>
    <property type="match status" value="1"/>
</dbReference>
<dbReference type="GO" id="GO:0005737">
    <property type="term" value="C:cytoplasm"/>
    <property type="evidence" value="ECO:0007669"/>
    <property type="project" value="TreeGrafter"/>
</dbReference>
<sequence>MLLPFSTCKSRISGVGIPVPLFFLVSLILVLFYYFAMSTSDQSSSVMPVAGAVDESEGRDFYFQYTVLKGYFLQSEESTDDTKFDFRKQNFGLIDREYHGDGEGGGQGKGEEQQPWQRFEKQARRLAGAAKEKGESVKVLFLGRHGQGYHNVAETKYGTKAWDCYWSALNGADGITWADANLTAAGQQQARDVNTLWAEQLPLGIPPPETYYTSPLTRTIETADLSFRGLHLPNGREYKPLVKELLREALGVHTCDRRSTKSHIENTFPHVAFEAGFSGPDTLWEPDYREPRSARAYRLARLLDDVFATDDNVFLSLTSHSGAIGSILEVTGHRSFALETGGVIPVFVRAERVQGKRAVPPKEPSDAPPLCKEPPV</sequence>
<reference evidence="3" key="1">
    <citation type="journal article" date="2020" name="Stud. Mycol.">
        <title>101 Dothideomycetes genomes: a test case for predicting lifestyles and emergence of pathogens.</title>
        <authorList>
            <person name="Haridas S."/>
            <person name="Albert R."/>
            <person name="Binder M."/>
            <person name="Bloem J."/>
            <person name="Labutti K."/>
            <person name="Salamov A."/>
            <person name="Andreopoulos B."/>
            <person name="Baker S."/>
            <person name="Barry K."/>
            <person name="Bills G."/>
            <person name="Bluhm B."/>
            <person name="Cannon C."/>
            <person name="Castanera R."/>
            <person name="Culley D."/>
            <person name="Daum C."/>
            <person name="Ezra D."/>
            <person name="Gonzalez J."/>
            <person name="Henrissat B."/>
            <person name="Kuo A."/>
            <person name="Liang C."/>
            <person name="Lipzen A."/>
            <person name="Lutzoni F."/>
            <person name="Magnuson J."/>
            <person name="Mondo S."/>
            <person name="Nolan M."/>
            <person name="Ohm R."/>
            <person name="Pangilinan J."/>
            <person name="Park H.-J."/>
            <person name="Ramirez L."/>
            <person name="Alfaro M."/>
            <person name="Sun H."/>
            <person name="Tritt A."/>
            <person name="Yoshinaga Y."/>
            <person name="Zwiers L.-H."/>
            <person name="Turgeon B."/>
            <person name="Goodwin S."/>
            <person name="Spatafora J."/>
            <person name="Crous P."/>
            <person name="Grigoriev I."/>
        </authorList>
    </citation>
    <scope>NUCLEOTIDE SEQUENCE</scope>
    <source>
        <strain evidence="3">CBS 161.51</strain>
    </source>
</reference>
<dbReference type="Gene3D" id="3.40.50.1240">
    <property type="entry name" value="Phosphoglycerate mutase-like"/>
    <property type="match status" value="1"/>
</dbReference>
<proteinExistence type="predicted"/>
<dbReference type="InterPro" id="IPR013078">
    <property type="entry name" value="His_Pase_superF_clade-1"/>
</dbReference>
<feature type="region of interest" description="Disordered" evidence="1">
    <location>
        <begin position="355"/>
        <end position="376"/>
    </location>
</feature>
<dbReference type="PANTHER" id="PTHR48100">
    <property type="entry name" value="BROAD-SPECIFICITY PHOSPHATASE YOR283W-RELATED"/>
    <property type="match status" value="1"/>
</dbReference>
<dbReference type="AlphaFoldDB" id="A0A6A5SAM8"/>
<evidence type="ECO:0000313" key="4">
    <source>
        <dbReference type="Proteomes" id="UP000800038"/>
    </source>
</evidence>
<keyword evidence="4" id="KW-1185">Reference proteome</keyword>
<dbReference type="SUPFAM" id="SSF53254">
    <property type="entry name" value="Phosphoglycerate mutase-like"/>
    <property type="match status" value="1"/>
</dbReference>
<organism evidence="3 4">
    <name type="scientific">Clathrospora elynae</name>
    <dbReference type="NCBI Taxonomy" id="706981"/>
    <lineage>
        <taxon>Eukaryota</taxon>
        <taxon>Fungi</taxon>
        <taxon>Dikarya</taxon>
        <taxon>Ascomycota</taxon>
        <taxon>Pezizomycotina</taxon>
        <taxon>Dothideomycetes</taxon>
        <taxon>Pleosporomycetidae</taxon>
        <taxon>Pleosporales</taxon>
        <taxon>Diademaceae</taxon>
        <taxon>Clathrospora</taxon>
    </lineage>
</organism>
<gene>
    <name evidence="3" type="ORF">EJ02DRAFT_458585</name>
</gene>
<dbReference type="InterPro" id="IPR029033">
    <property type="entry name" value="His_PPase_superfam"/>
</dbReference>
<keyword evidence="2" id="KW-1133">Transmembrane helix</keyword>
<dbReference type="OrthoDB" id="496981at2759"/>
<dbReference type="GO" id="GO:0016791">
    <property type="term" value="F:phosphatase activity"/>
    <property type="evidence" value="ECO:0007669"/>
    <property type="project" value="TreeGrafter"/>
</dbReference>
<evidence type="ECO:0000313" key="3">
    <source>
        <dbReference type="EMBL" id="KAF1937635.1"/>
    </source>
</evidence>
<accession>A0A6A5SAM8</accession>
<dbReference type="CDD" id="cd07067">
    <property type="entry name" value="HP_PGM_like"/>
    <property type="match status" value="1"/>
</dbReference>
<evidence type="ECO:0000256" key="1">
    <source>
        <dbReference type="SAM" id="MobiDB-lite"/>
    </source>
</evidence>
<evidence type="ECO:0000256" key="2">
    <source>
        <dbReference type="SAM" id="Phobius"/>
    </source>
</evidence>
<dbReference type="Proteomes" id="UP000800038">
    <property type="component" value="Unassembled WGS sequence"/>
</dbReference>
<dbReference type="EMBL" id="ML976131">
    <property type="protein sequence ID" value="KAF1937635.1"/>
    <property type="molecule type" value="Genomic_DNA"/>
</dbReference>
<dbReference type="PANTHER" id="PTHR48100:SF1">
    <property type="entry name" value="HISTIDINE PHOSPHATASE FAMILY PROTEIN-RELATED"/>
    <property type="match status" value="1"/>
</dbReference>
<keyword evidence="2" id="KW-0472">Membrane</keyword>
<feature type="transmembrane region" description="Helical" evidence="2">
    <location>
        <begin position="12"/>
        <end position="35"/>
    </location>
</feature>
<keyword evidence="2" id="KW-0812">Transmembrane</keyword>